<dbReference type="InterPro" id="IPR011707">
    <property type="entry name" value="Cu-oxidase-like_N"/>
</dbReference>
<dbReference type="InterPro" id="IPR002355">
    <property type="entry name" value="Cu_oxidase_Cu_BS"/>
</dbReference>
<evidence type="ECO:0000259" key="4">
    <source>
        <dbReference type="Pfam" id="PF07731"/>
    </source>
</evidence>
<feature type="domain" description="Plastocyanin-like" evidence="5">
    <location>
        <begin position="40"/>
        <end position="152"/>
    </location>
</feature>
<dbReference type="InterPro" id="IPR011706">
    <property type="entry name" value="Cu-oxidase_C"/>
</dbReference>
<dbReference type="Pfam" id="PF07732">
    <property type="entry name" value="Cu-oxidase_3"/>
    <property type="match status" value="1"/>
</dbReference>
<dbReference type="RefSeq" id="WP_083075550.1">
    <property type="nucleotide sequence ID" value="NZ_CP053562.1"/>
</dbReference>
<dbReference type="InterPro" id="IPR045087">
    <property type="entry name" value="Cu-oxidase_fam"/>
</dbReference>
<dbReference type="Gene3D" id="2.60.40.420">
    <property type="entry name" value="Cupredoxins - blue copper proteins"/>
    <property type="match status" value="3"/>
</dbReference>
<evidence type="ECO:0000313" key="6">
    <source>
        <dbReference type="EMBL" id="QPZ90989.1"/>
    </source>
</evidence>
<feature type="region of interest" description="Disordered" evidence="3">
    <location>
        <begin position="297"/>
        <end position="323"/>
    </location>
</feature>
<reference evidence="6 7" key="1">
    <citation type="submission" date="2020-05" db="EMBL/GenBank/DDBJ databases">
        <title>Thioclava electrotropha strain Elox9 finished genome.</title>
        <authorList>
            <person name="Rowe A.R."/>
            <person name="Wilbanks E.G."/>
        </authorList>
    </citation>
    <scope>NUCLEOTIDE SEQUENCE [LARGE SCALE GENOMIC DNA]</scope>
    <source>
        <strain evidence="6 7">Elox9</strain>
    </source>
</reference>
<organism evidence="6 7">
    <name type="scientific">Thioclava electrotropha</name>
    <dbReference type="NCBI Taxonomy" id="1549850"/>
    <lineage>
        <taxon>Bacteria</taxon>
        <taxon>Pseudomonadati</taxon>
        <taxon>Pseudomonadota</taxon>
        <taxon>Alphaproteobacteria</taxon>
        <taxon>Rhodobacterales</taxon>
        <taxon>Paracoccaceae</taxon>
        <taxon>Thioclava</taxon>
    </lineage>
</organism>
<feature type="domain" description="Plastocyanin-like" evidence="4">
    <location>
        <begin position="344"/>
        <end position="455"/>
    </location>
</feature>
<dbReference type="InterPro" id="IPR008972">
    <property type="entry name" value="Cupredoxin"/>
</dbReference>
<keyword evidence="1" id="KW-0479">Metal-binding</keyword>
<dbReference type="PROSITE" id="PS51318">
    <property type="entry name" value="TAT"/>
    <property type="match status" value="1"/>
</dbReference>
<proteinExistence type="predicted"/>
<evidence type="ECO:0000259" key="5">
    <source>
        <dbReference type="Pfam" id="PF07732"/>
    </source>
</evidence>
<evidence type="ECO:0000256" key="3">
    <source>
        <dbReference type="SAM" id="MobiDB-lite"/>
    </source>
</evidence>
<keyword evidence="7" id="KW-1185">Reference proteome</keyword>
<feature type="compositionally biased region" description="Pro residues" evidence="3">
    <location>
        <begin position="310"/>
        <end position="319"/>
    </location>
</feature>
<dbReference type="PANTHER" id="PTHR11709">
    <property type="entry name" value="MULTI-COPPER OXIDASE"/>
    <property type="match status" value="1"/>
</dbReference>
<evidence type="ECO:0000313" key="7">
    <source>
        <dbReference type="Proteomes" id="UP000192422"/>
    </source>
</evidence>
<evidence type="ECO:0000256" key="1">
    <source>
        <dbReference type="ARBA" id="ARBA00022723"/>
    </source>
</evidence>
<protein>
    <submittedName>
        <fullName evidence="6">Multicopper oxidase family protein</fullName>
    </submittedName>
</protein>
<dbReference type="CDD" id="cd13861">
    <property type="entry name" value="CuRO_1_CumA_like"/>
    <property type="match status" value="1"/>
</dbReference>
<dbReference type="PANTHER" id="PTHR11709:SF2">
    <property type="entry name" value="MULTICOPPER OXIDASE LPR1"/>
    <property type="match status" value="1"/>
</dbReference>
<name>A0ABX6YUI6_9RHOB</name>
<dbReference type="SUPFAM" id="SSF49503">
    <property type="entry name" value="Cupredoxins"/>
    <property type="match status" value="3"/>
</dbReference>
<gene>
    <name evidence="6" type="ORF">AKL02_008765</name>
</gene>
<dbReference type="PROSITE" id="PS00080">
    <property type="entry name" value="MULTICOPPER_OXIDASE2"/>
    <property type="match status" value="1"/>
</dbReference>
<dbReference type="Proteomes" id="UP000192422">
    <property type="component" value="Chromosome"/>
</dbReference>
<dbReference type="Pfam" id="PF07731">
    <property type="entry name" value="Cu-oxidase_2"/>
    <property type="match status" value="1"/>
</dbReference>
<dbReference type="EMBL" id="CP053562">
    <property type="protein sequence ID" value="QPZ90989.1"/>
    <property type="molecule type" value="Genomic_DNA"/>
</dbReference>
<sequence length="456" mass="49866">MQNFQLTRRAVLAGMGATALTARMGRAQTAPTPLTAQRAMAQIAPEGYPQTEVWSYDGTLPGPQLRVPQGARLQRRFVNKLDVPSSVHWHGIRIDNAMDGVAGLTQDAVPAGQTFDYDFVAPDAGTYWYHAHTNSMEQVARGLSGALIIEEPDAPDVDRDEVLLLDDWLLDPETAQLEQDFTHPMDLSHGGRFGNLVGTNGHYALTLTAKRHERLRLRLINAANARIFVLRLTGLTGWQVALDGMPLPAPEPIPEELVLAPAQRVDLIVDVTSDGAQAAIERLGNDDQWHSQVAFEISGEASRSRRDAPAPLPPNPNMAPPDLTQARPLEMKIEGGAMGRMSRNQMQGLMQSGNFWTLAGKPGPGDAPFAQLSRGEPVRLRFVNDTAFPHAMHLHGMHFREVLEDGSLGPMRDTVLTFAGRSHEVAFTADNPGKWLLHCHMLAHAAAGMSSWIEVT</sequence>
<keyword evidence="2" id="KW-0560">Oxidoreductase</keyword>
<evidence type="ECO:0000256" key="2">
    <source>
        <dbReference type="ARBA" id="ARBA00023002"/>
    </source>
</evidence>
<accession>A0ABX6YUI6</accession>
<dbReference type="InterPro" id="IPR006311">
    <property type="entry name" value="TAT_signal"/>
</dbReference>